<evidence type="ECO:0000313" key="3">
    <source>
        <dbReference type="Proteomes" id="UP000199542"/>
    </source>
</evidence>
<dbReference type="InterPro" id="IPR017015">
    <property type="entry name" value="UCP033367_VanZ"/>
</dbReference>
<protein>
    <submittedName>
        <fullName evidence="2">VanZ like family protein</fullName>
    </submittedName>
</protein>
<accession>A0A1G4TAQ1</accession>
<feature type="transmembrane region" description="Helical" evidence="1">
    <location>
        <begin position="41"/>
        <end position="56"/>
    </location>
</feature>
<evidence type="ECO:0000313" key="2">
    <source>
        <dbReference type="EMBL" id="SCW77815.1"/>
    </source>
</evidence>
<dbReference type="RefSeq" id="WP_092587321.1">
    <property type="nucleotide sequence ID" value="NZ_FMTM01000008.1"/>
</dbReference>
<dbReference type="PIRSF" id="PIRSF033367">
    <property type="entry name" value="UCP033367_VanZ"/>
    <property type="match status" value="1"/>
</dbReference>
<keyword evidence="1" id="KW-1133">Transmembrane helix</keyword>
<dbReference type="AlphaFoldDB" id="A0A1G4TAQ1"/>
<feature type="transmembrane region" description="Helical" evidence="1">
    <location>
        <begin position="61"/>
        <end position="79"/>
    </location>
</feature>
<keyword evidence="1" id="KW-0812">Transmembrane</keyword>
<keyword evidence="1" id="KW-0472">Membrane</keyword>
<reference evidence="2 3" key="1">
    <citation type="submission" date="2016-10" db="EMBL/GenBank/DDBJ databases">
        <authorList>
            <person name="de Groot N.N."/>
        </authorList>
    </citation>
    <scope>NUCLEOTIDE SEQUENCE [LARGE SCALE GENOMIC DNA]</scope>
    <source>
        <strain evidence="2 3">CGMCC 1.3401</strain>
    </source>
</reference>
<organism evidence="2 3">
    <name type="scientific">Rhizobium mongolense subsp. loessense</name>
    <dbReference type="NCBI Taxonomy" id="158890"/>
    <lineage>
        <taxon>Bacteria</taxon>
        <taxon>Pseudomonadati</taxon>
        <taxon>Pseudomonadota</taxon>
        <taxon>Alphaproteobacteria</taxon>
        <taxon>Hyphomicrobiales</taxon>
        <taxon>Rhizobiaceae</taxon>
        <taxon>Rhizobium/Agrobacterium group</taxon>
        <taxon>Rhizobium</taxon>
    </lineage>
</organism>
<sequence>MITSRFIRPLAWLLLAAIIFVTISPIGLRPHTMTSVNADRALAYAVTGFVFALGYPKQWKLVALLLIFGALAIEFLQYLSPTRHARLHDAVIKAAGAMLGFLTGRAAYRRGQMKQRIEALPAPKPQTGAAAGALD</sequence>
<proteinExistence type="predicted"/>
<dbReference type="EMBL" id="FMTM01000008">
    <property type="protein sequence ID" value="SCW77815.1"/>
    <property type="molecule type" value="Genomic_DNA"/>
</dbReference>
<feature type="transmembrane region" description="Helical" evidence="1">
    <location>
        <begin position="91"/>
        <end position="108"/>
    </location>
</feature>
<dbReference type="Proteomes" id="UP000199542">
    <property type="component" value="Unassembled WGS sequence"/>
</dbReference>
<evidence type="ECO:0000256" key="1">
    <source>
        <dbReference type="SAM" id="Phobius"/>
    </source>
</evidence>
<gene>
    <name evidence="2" type="ORF">SAMN02927900_04869</name>
</gene>
<name>A0A1G4TAQ1_9HYPH</name>